<dbReference type="InterPro" id="IPR001482">
    <property type="entry name" value="T2SS/T4SS_dom"/>
</dbReference>
<comment type="caution">
    <text evidence="3">The sequence shown here is derived from an EMBL/GenBank/DDBJ whole genome shotgun (WGS) entry which is preliminary data.</text>
</comment>
<dbReference type="InterPro" id="IPR050921">
    <property type="entry name" value="T4SS_GSP_E_ATPase"/>
</dbReference>
<dbReference type="InterPro" id="IPR006321">
    <property type="entry name" value="PilT/PilU"/>
</dbReference>
<dbReference type="PROSITE" id="PS00662">
    <property type="entry name" value="T2SP_E"/>
    <property type="match status" value="1"/>
</dbReference>
<dbReference type="AlphaFoldDB" id="A0A948RYH9"/>
<dbReference type="Gene3D" id="3.40.50.300">
    <property type="entry name" value="P-loop containing nucleotide triphosphate hydrolases"/>
    <property type="match status" value="1"/>
</dbReference>
<dbReference type="NCBIfam" id="TIGR01420">
    <property type="entry name" value="pilT_fam"/>
    <property type="match status" value="1"/>
</dbReference>
<accession>A0A948RYH9</accession>
<gene>
    <name evidence="3" type="ORF">KJ970_10970</name>
</gene>
<feature type="domain" description="Bacterial type II secretion system protein E" evidence="2">
    <location>
        <begin position="201"/>
        <end position="215"/>
    </location>
</feature>
<dbReference type="CDD" id="cd01131">
    <property type="entry name" value="PilT"/>
    <property type="match status" value="1"/>
</dbReference>
<evidence type="ECO:0000313" key="4">
    <source>
        <dbReference type="Proteomes" id="UP000777784"/>
    </source>
</evidence>
<evidence type="ECO:0000259" key="2">
    <source>
        <dbReference type="PROSITE" id="PS00662"/>
    </source>
</evidence>
<evidence type="ECO:0000313" key="3">
    <source>
        <dbReference type="EMBL" id="MBU2691437.1"/>
    </source>
</evidence>
<dbReference type="GO" id="GO:0005524">
    <property type="term" value="F:ATP binding"/>
    <property type="evidence" value="ECO:0007669"/>
    <property type="project" value="InterPro"/>
</dbReference>
<dbReference type="Gene3D" id="3.30.450.90">
    <property type="match status" value="1"/>
</dbReference>
<name>A0A948RYH9_UNCEI</name>
<organism evidence="3 4">
    <name type="scientific">Eiseniibacteriota bacterium</name>
    <dbReference type="NCBI Taxonomy" id="2212470"/>
    <lineage>
        <taxon>Bacteria</taxon>
        <taxon>Candidatus Eiseniibacteriota</taxon>
    </lineage>
</organism>
<dbReference type="InterPro" id="IPR027417">
    <property type="entry name" value="P-loop_NTPase"/>
</dbReference>
<dbReference type="SUPFAM" id="SSF52540">
    <property type="entry name" value="P-loop containing nucleoside triphosphate hydrolases"/>
    <property type="match status" value="1"/>
</dbReference>
<dbReference type="PANTHER" id="PTHR30486">
    <property type="entry name" value="TWITCHING MOTILITY PROTEIN PILT"/>
    <property type="match status" value="1"/>
</dbReference>
<dbReference type="SMART" id="SM00382">
    <property type="entry name" value="AAA"/>
    <property type="match status" value="1"/>
</dbReference>
<evidence type="ECO:0000256" key="1">
    <source>
        <dbReference type="ARBA" id="ARBA00006611"/>
    </source>
</evidence>
<proteinExistence type="inferred from homology"/>
<dbReference type="EMBL" id="JAHJDP010000061">
    <property type="protein sequence ID" value="MBU2691437.1"/>
    <property type="molecule type" value="Genomic_DNA"/>
</dbReference>
<dbReference type="Proteomes" id="UP000777784">
    <property type="component" value="Unassembled WGS sequence"/>
</dbReference>
<protein>
    <submittedName>
        <fullName evidence="3">Type IV pilus twitching motility protein PilT</fullName>
    </submittedName>
</protein>
<dbReference type="PANTHER" id="PTHR30486:SF16">
    <property type="entry name" value="TWITCHING MOTILITY PROTEIN PILT"/>
    <property type="match status" value="1"/>
</dbReference>
<dbReference type="InterPro" id="IPR003593">
    <property type="entry name" value="AAA+_ATPase"/>
</dbReference>
<comment type="similarity">
    <text evidence="1">Belongs to the GSP E family.</text>
</comment>
<dbReference type="Pfam" id="PF00437">
    <property type="entry name" value="T2SSE"/>
    <property type="match status" value="1"/>
</dbReference>
<reference evidence="3" key="1">
    <citation type="submission" date="2021-05" db="EMBL/GenBank/DDBJ databases">
        <title>Energy efficiency and biological interactions define the core microbiome of deep oligotrophic groundwater.</title>
        <authorList>
            <person name="Mehrshad M."/>
            <person name="Lopez-Fernandez M."/>
            <person name="Bell E."/>
            <person name="Bernier-Latmani R."/>
            <person name="Bertilsson S."/>
            <person name="Dopson M."/>
        </authorList>
    </citation>
    <scope>NUCLEOTIDE SEQUENCE</scope>
    <source>
        <strain evidence="3">Modern_marine.mb.64</strain>
    </source>
</reference>
<sequence length="375" mass="41733">MDGGGKSVLTLQVLLEEMIKREASDLHLTVGIPPQLRIDGVIVPTGYETLTAELCQELVYSALREDQRKRFEMTRELDLSFGIQDLSRFRVNVFLQRGVVAAAIRRIPYEVPTMESLGLPKVVSTFAELPQGLVLVTGPTGSGKSTTLAAVIDRINKTRQGHIITIEDPIEYIHQHHRCIVNQREVNADTGSFPEALKYILRQDPDIILVGEMRDLETVAAALTIAETGHLVFATLHTNSTYESINRIVDVFPTNQQRQILSQLAFVLKGVLTQQLLPKRASKGRINVSEVLTCTPAVSAVIREGKIHQIYTLMQAGQKYGMQTMNQGLFLAVMQGRIRVEDALSRSPNMQELEQLIAKSPIIPRHQANVRARAS</sequence>
<dbReference type="GO" id="GO:0016887">
    <property type="term" value="F:ATP hydrolysis activity"/>
    <property type="evidence" value="ECO:0007669"/>
    <property type="project" value="InterPro"/>
</dbReference>